<sequence length="118" mass="13022">MKKNDVERGDGGVRSTLSYLASATPPIDRPTVLGPDARSQLAEYRERDLIPFKGEARRRTKLAPSRYARWKKIDAERGCAGARQRGEKEGGLKEAHCLPSEADNSVMNVSNARPRSGL</sequence>
<feature type="compositionally biased region" description="Basic and acidic residues" evidence="1">
    <location>
        <begin position="84"/>
        <end position="96"/>
    </location>
</feature>
<proteinExistence type="predicted"/>
<protein>
    <submittedName>
        <fullName evidence="2">Uncharacterized protein</fullName>
    </submittedName>
</protein>
<dbReference type="Proteomes" id="UP000075809">
    <property type="component" value="Unassembled WGS sequence"/>
</dbReference>
<dbReference type="AlphaFoldDB" id="A0A151X1X2"/>
<dbReference type="EMBL" id="KQ982585">
    <property type="protein sequence ID" value="KYQ54266.1"/>
    <property type="molecule type" value="Genomic_DNA"/>
</dbReference>
<feature type="region of interest" description="Disordered" evidence="1">
    <location>
        <begin position="78"/>
        <end position="118"/>
    </location>
</feature>
<feature type="compositionally biased region" description="Polar residues" evidence="1">
    <location>
        <begin position="102"/>
        <end position="118"/>
    </location>
</feature>
<evidence type="ECO:0000256" key="1">
    <source>
        <dbReference type="SAM" id="MobiDB-lite"/>
    </source>
</evidence>
<organism evidence="2 3">
    <name type="scientific">Mycetomoellerius zeteki</name>
    <dbReference type="NCBI Taxonomy" id="64791"/>
    <lineage>
        <taxon>Eukaryota</taxon>
        <taxon>Metazoa</taxon>
        <taxon>Ecdysozoa</taxon>
        <taxon>Arthropoda</taxon>
        <taxon>Hexapoda</taxon>
        <taxon>Insecta</taxon>
        <taxon>Pterygota</taxon>
        <taxon>Neoptera</taxon>
        <taxon>Endopterygota</taxon>
        <taxon>Hymenoptera</taxon>
        <taxon>Apocrita</taxon>
        <taxon>Aculeata</taxon>
        <taxon>Formicoidea</taxon>
        <taxon>Formicidae</taxon>
        <taxon>Myrmicinae</taxon>
        <taxon>Mycetomoellerius</taxon>
    </lineage>
</organism>
<evidence type="ECO:0000313" key="2">
    <source>
        <dbReference type="EMBL" id="KYQ54266.1"/>
    </source>
</evidence>
<reference evidence="2 3" key="1">
    <citation type="submission" date="2015-09" db="EMBL/GenBank/DDBJ databases">
        <title>Trachymyrmex zeteki WGS genome.</title>
        <authorList>
            <person name="Nygaard S."/>
            <person name="Hu H."/>
            <person name="Boomsma J."/>
            <person name="Zhang G."/>
        </authorList>
    </citation>
    <scope>NUCLEOTIDE SEQUENCE [LARGE SCALE GENOMIC DNA]</scope>
    <source>
        <strain evidence="2">Tzet28-1</strain>
        <tissue evidence="2">Whole body</tissue>
    </source>
</reference>
<accession>A0A151X1X2</accession>
<keyword evidence="3" id="KW-1185">Reference proteome</keyword>
<gene>
    <name evidence="2" type="ORF">ALC60_06810</name>
</gene>
<evidence type="ECO:0000313" key="3">
    <source>
        <dbReference type="Proteomes" id="UP000075809"/>
    </source>
</evidence>
<name>A0A151X1X2_9HYME</name>